<name>A0ABV8MRG3_9NEIS</name>
<evidence type="ECO:0008006" key="4">
    <source>
        <dbReference type="Google" id="ProtNLM"/>
    </source>
</evidence>
<organism evidence="2 3">
    <name type="scientific">Chitinimonas lacunae</name>
    <dbReference type="NCBI Taxonomy" id="1963018"/>
    <lineage>
        <taxon>Bacteria</taxon>
        <taxon>Pseudomonadati</taxon>
        <taxon>Pseudomonadota</taxon>
        <taxon>Betaproteobacteria</taxon>
        <taxon>Neisseriales</taxon>
        <taxon>Chitinibacteraceae</taxon>
        <taxon>Chitinimonas</taxon>
    </lineage>
</organism>
<protein>
    <recommendedName>
        <fullName evidence="4">DUF2059 domain-containing protein</fullName>
    </recommendedName>
</protein>
<evidence type="ECO:0000256" key="1">
    <source>
        <dbReference type="SAM" id="SignalP"/>
    </source>
</evidence>
<dbReference type="Proteomes" id="UP001595791">
    <property type="component" value="Unassembled WGS sequence"/>
</dbReference>
<comment type="caution">
    <text evidence="2">The sequence shown here is derived from an EMBL/GenBank/DDBJ whole genome shotgun (WGS) entry which is preliminary data.</text>
</comment>
<keyword evidence="1" id="KW-0732">Signal</keyword>
<feature type="signal peptide" evidence="1">
    <location>
        <begin position="1"/>
        <end position="18"/>
    </location>
</feature>
<dbReference type="RefSeq" id="WP_378165999.1">
    <property type="nucleotide sequence ID" value="NZ_JBHSBU010000001.1"/>
</dbReference>
<proteinExistence type="predicted"/>
<keyword evidence="3" id="KW-1185">Reference proteome</keyword>
<feature type="chain" id="PRO_5046516802" description="DUF2059 domain-containing protein" evidence="1">
    <location>
        <begin position="19"/>
        <end position="181"/>
    </location>
</feature>
<accession>A0ABV8MRG3</accession>
<sequence>MRASLIALLLGLSTAAHAGAPAIPTGDLAALLKVRTLRHISFEALQACASFNEPGTLEALTQYSNIWMARYAVLARRLDLLYMGLPTELTGPYEQSYRKRWSVGDSALDTLTRMKQSERNDACKAVVQRLLPSIADPEAILTSHRSSLARIMSITDTDVQRLTQQLYTDPDVRNAVARLIN</sequence>
<gene>
    <name evidence="2" type="ORF">ACFOW7_15710</name>
</gene>
<evidence type="ECO:0000313" key="2">
    <source>
        <dbReference type="EMBL" id="MFC4160787.1"/>
    </source>
</evidence>
<evidence type="ECO:0000313" key="3">
    <source>
        <dbReference type="Proteomes" id="UP001595791"/>
    </source>
</evidence>
<reference evidence="3" key="1">
    <citation type="journal article" date="2019" name="Int. J. Syst. Evol. Microbiol.">
        <title>The Global Catalogue of Microorganisms (GCM) 10K type strain sequencing project: providing services to taxonomists for standard genome sequencing and annotation.</title>
        <authorList>
            <consortium name="The Broad Institute Genomics Platform"/>
            <consortium name="The Broad Institute Genome Sequencing Center for Infectious Disease"/>
            <person name="Wu L."/>
            <person name="Ma J."/>
        </authorList>
    </citation>
    <scope>NUCLEOTIDE SEQUENCE [LARGE SCALE GENOMIC DNA]</scope>
    <source>
        <strain evidence="3">LMG 29894</strain>
    </source>
</reference>
<dbReference type="EMBL" id="JBHSBU010000001">
    <property type="protein sequence ID" value="MFC4160787.1"/>
    <property type="molecule type" value="Genomic_DNA"/>
</dbReference>